<feature type="transmembrane region" description="Helical" evidence="1">
    <location>
        <begin position="124"/>
        <end position="141"/>
    </location>
</feature>
<dbReference type="PANTHER" id="PTHR12526">
    <property type="entry name" value="GLYCOSYLTRANSFERASE"/>
    <property type="match status" value="1"/>
</dbReference>
<evidence type="ECO:0000313" key="5">
    <source>
        <dbReference type="Proteomes" id="UP000663505"/>
    </source>
</evidence>
<keyword evidence="1" id="KW-1133">Transmembrane helix</keyword>
<evidence type="ECO:0000313" key="4">
    <source>
        <dbReference type="EMBL" id="QSO45531.1"/>
    </source>
</evidence>
<keyword evidence="5" id="KW-1185">Reference proteome</keyword>
<dbReference type="Pfam" id="PF00534">
    <property type="entry name" value="Glycos_transf_1"/>
    <property type="match status" value="1"/>
</dbReference>
<sequence>MSKTELYSQAVTGHSAPTASLAVTGGPAVPQAVVTPQTLVVGQAGNRPHAVPDVEAGVAPRVLFYSHSGEVSGAEISLLLTLQGLTHTNPLLVAPDGDLLARARGAGIPILAQKSHRARMSRNPFAIMMGIIGTFLAGLRLRRVIRRIRPLVVHANSIRAGLIASVATLGLPVRTVWHVRDDLPTNLVGRSIRFWAARRADAVVTISSAILDSFAPKGKLRSRCKVVYNGIDPLVKGKVDDLKKVIGLSADAFVVGVVGQITPWKRQRDAITAFVKLLTEQPNAELWIVGSPKFRKENVEYEQLLHEYARACGVETKVRFWGFCEDVMSIMQSIDVLLVPSENEPFGRVLIEAMLVGKPVVGTRGGGIPEIIQDGHTGFLVDIGDTTTMARLLCWLSTNETLRGDMGERARERAVKRFSIARTCSEMEATFEQFI</sequence>
<dbReference type="SUPFAM" id="SSF53756">
    <property type="entry name" value="UDP-Glycosyltransferase/glycogen phosphorylase"/>
    <property type="match status" value="1"/>
</dbReference>
<reference evidence="4 5" key="1">
    <citation type="submission" date="2021-02" db="EMBL/GenBank/DDBJ databases">
        <title>Alicyclobacillus curvatus sp. nov. and Alicyclobacillus mengziensis sp. nov., two acidophilic bacteria isolated from acid mine drainage.</title>
        <authorList>
            <person name="Huang Y."/>
        </authorList>
    </citation>
    <scope>NUCLEOTIDE SEQUENCE [LARGE SCALE GENOMIC DNA]</scope>
    <source>
        <strain evidence="4 5">S30H14</strain>
    </source>
</reference>
<dbReference type="InterPro" id="IPR001296">
    <property type="entry name" value="Glyco_trans_1"/>
</dbReference>
<protein>
    <submittedName>
        <fullName evidence="4">Glycosyltransferase family 4 protein</fullName>
    </submittedName>
</protein>
<feature type="domain" description="Glycosyltransferase subfamily 4-like N-terminal" evidence="3">
    <location>
        <begin position="91"/>
        <end position="233"/>
    </location>
</feature>
<evidence type="ECO:0000259" key="3">
    <source>
        <dbReference type="Pfam" id="PF13439"/>
    </source>
</evidence>
<name>A0A9X7VUQ7_9BACL</name>
<gene>
    <name evidence="4" type="ORF">JZ786_13195</name>
</gene>
<dbReference type="Gene3D" id="3.40.50.2000">
    <property type="entry name" value="Glycogen Phosphorylase B"/>
    <property type="match status" value="2"/>
</dbReference>
<evidence type="ECO:0000256" key="1">
    <source>
        <dbReference type="SAM" id="Phobius"/>
    </source>
</evidence>
<dbReference type="Pfam" id="PF13439">
    <property type="entry name" value="Glyco_transf_4"/>
    <property type="match status" value="1"/>
</dbReference>
<dbReference type="EMBL" id="CP071182">
    <property type="protein sequence ID" value="QSO45531.1"/>
    <property type="molecule type" value="Genomic_DNA"/>
</dbReference>
<keyword evidence="1" id="KW-0812">Transmembrane</keyword>
<accession>A0A9X7VUQ7</accession>
<dbReference type="PANTHER" id="PTHR12526:SF627">
    <property type="entry name" value="D-RHAMNOSYLTRANSFERASE WBPZ"/>
    <property type="match status" value="1"/>
</dbReference>
<dbReference type="InterPro" id="IPR028098">
    <property type="entry name" value="Glyco_trans_4-like_N"/>
</dbReference>
<dbReference type="CDD" id="cd03801">
    <property type="entry name" value="GT4_PimA-like"/>
    <property type="match status" value="1"/>
</dbReference>
<dbReference type="GO" id="GO:0016757">
    <property type="term" value="F:glycosyltransferase activity"/>
    <property type="evidence" value="ECO:0007669"/>
    <property type="project" value="InterPro"/>
</dbReference>
<proteinExistence type="predicted"/>
<dbReference type="AlphaFoldDB" id="A0A9X7VUQ7"/>
<dbReference type="KEGG" id="afx:JZ786_13195"/>
<dbReference type="RefSeq" id="WP_206654902.1">
    <property type="nucleotide sequence ID" value="NZ_CP071182.1"/>
</dbReference>
<organism evidence="4 5">
    <name type="scientific">Alicyclobacillus mengziensis</name>
    <dbReference type="NCBI Taxonomy" id="2931921"/>
    <lineage>
        <taxon>Bacteria</taxon>
        <taxon>Bacillati</taxon>
        <taxon>Bacillota</taxon>
        <taxon>Bacilli</taxon>
        <taxon>Bacillales</taxon>
        <taxon>Alicyclobacillaceae</taxon>
        <taxon>Alicyclobacillus</taxon>
    </lineage>
</organism>
<dbReference type="Proteomes" id="UP000663505">
    <property type="component" value="Chromosome"/>
</dbReference>
<keyword evidence="1" id="KW-0472">Membrane</keyword>
<evidence type="ECO:0000259" key="2">
    <source>
        <dbReference type="Pfam" id="PF00534"/>
    </source>
</evidence>
<feature type="domain" description="Glycosyl transferase family 1" evidence="2">
    <location>
        <begin position="241"/>
        <end position="413"/>
    </location>
</feature>